<evidence type="ECO:0000313" key="4">
    <source>
        <dbReference type="EMBL" id="GAA4622410.1"/>
    </source>
</evidence>
<dbReference type="EMBL" id="BAABHK010000002">
    <property type="protein sequence ID" value="GAA4622410.1"/>
    <property type="molecule type" value="Genomic_DNA"/>
</dbReference>
<evidence type="ECO:0000256" key="2">
    <source>
        <dbReference type="ARBA" id="ARBA00023033"/>
    </source>
</evidence>
<comment type="caution">
    <text evidence="4">The sequence shown here is derived from an EMBL/GenBank/DDBJ whole genome shotgun (WGS) entry which is preliminary data.</text>
</comment>
<gene>
    <name evidence="4" type="ORF">GCM10023196_014490</name>
</gene>
<dbReference type="InterPro" id="IPR036188">
    <property type="entry name" value="FAD/NAD-bd_sf"/>
</dbReference>
<evidence type="ECO:0000256" key="1">
    <source>
        <dbReference type="ARBA" id="ARBA00023002"/>
    </source>
</evidence>
<dbReference type="Pfam" id="PF01494">
    <property type="entry name" value="FAD_binding_3"/>
    <property type="match status" value="1"/>
</dbReference>
<name>A0ABP8U499_9ACTN</name>
<dbReference type="Proteomes" id="UP001501442">
    <property type="component" value="Unassembled WGS sequence"/>
</dbReference>
<keyword evidence="5" id="KW-1185">Reference proteome</keyword>
<dbReference type="PRINTS" id="PR00420">
    <property type="entry name" value="RNGMNOXGNASE"/>
</dbReference>
<dbReference type="PANTHER" id="PTHR13789">
    <property type="entry name" value="MONOOXYGENASE"/>
    <property type="match status" value="1"/>
</dbReference>
<dbReference type="GO" id="GO:0004497">
    <property type="term" value="F:monooxygenase activity"/>
    <property type="evidence" value="ECO:0007669"/>
    <property type="project" value="UniProtKB-KW"/>
</dbReference>
<dbReference type="InterPro" id="IPR050493">
    <property type="entry name" value="FAD-dep_Monooxygenase_BioMet"/>
</dbReference>
<keyword evidence="1" id="KW-0560">Oxidoreductase</keyword>
<feature type="domain" description="FAD-binding" evidence="3">
    <location>
        <begin position="7"/>
        <end position="342"/>
    </location>
</feature>
<evidence type="ECO:0000259" key="3">
    <source>
        <dbReference type="Pfam" id="PF01494"/>
    </source>
</evidence>
<evidence type="ECO:0000313" key="5">
    <source>
        <dbReference type="Proteomes" id="UP001501442"/>
    </source>
</evidence>
<dbReference type="Gene3D" id="3.50.50.60">
    <property type="entry name" value="FAD/NAD(P)-binding domain"/>
    <property type="match status" value="1"/>
</dbReference>
<reference evidence="5" key="1">
    <citation type="journal article" date="2019" name="Int. J. Syst. Evol. Microbiol.">
        <title>The Global Catalogue of Microorganisms (GCM) 10K type strain sequencing project: providing services to taxonomists for standard genome sequencing and annotation.</title>
        <authorList>
            <consortium name="The Broad Institute Genomics Platform"/>
            <consortium name="The Broad Institute Genome Sequencing Center for Infectious Disease"/>
            <person name="Wu L."/>
            <person name="Ma J."/>
        </authorList>
    </citation>
    <scope>NUCLEOTIDE SEQUENCE [LARGE SCALE GENOMIC DNA]</scope>
    <source>
        <strain evidence="5">JCM 17939</strain>
    </source>
</reference>
<dbReference type="RefSeq" id="WP_345429864.1">
    <property type="nucleotide sequence ID" value="NZ_BAABHK010000002.1"/>
</dbReference>
<dbReference type="InterPro" id="IPR002938">
    <property type="entry name" value="FAD-bd"/>
</dbReference>
<proteinExistence type="predicted"/>
<dbReference type="SUPFAM" id="SSF51905">
    <property type="entry name" value="FAD/NAD(P)-binding domain"/>
    <property type="match status" value="1"/>
</dbReference>
<accession>A0ABP8U499</accession>
<protein>
    <submittedName>
        <fullName evidence="4">FAD-dependent monooxygenase</fullName>
    </submittedName>
</protein>
<sequence>MTKVKSALVIGGGIAGPVAAVALRKAGIEATVYEAYPATADGVGGSLALAPNGVAALRAVGADEAVLAAGRPLHRGIMAMGAKRRFDMPWPAPLHLMWRADLHRALHDHAVAHGVPVVHGKRLVGAEETPTGVTARFADGTTATAGVLIGADGVRSTVRGLIDPDAPGPKYTGMLGFEAIVDCDVPGGPDSITFAFGRRAYYIYRPRPGGGAEWGANLPWHTPLPLAEARAVPAAEWLRRLHDAYGDDDPGRQLVERTGPDRLQVIGALQIMPKVPHWHRGRMVLVGDAVHAPSNSSGQGASLAIESAVELARCLRDLPDAPSAFAAYEHLRRDRVETIAARAAKINHAKAPGPVVQAMMPLLMPILTKTVMNPEKTTDPVYRHRIDWDAPAEPAPAHGR</sequence>
<organism evidence="4 5">
    <name type="scientific">Actinoallomurus vinaceus</name>
    <dbReference type="NCBI Taxonomy" id="1080074"/>
    <lineage>
        <taxon>Bacteria</taxon>
        <taxon>Bacillati</taxon>
        <taxon>Actinomycetota</taxon>
        <taxon>Actinomycetes</taxon>
        <taxon>Streptosporangiales</taxon>
        <taxon>Thermomonosporaceae</taxon>
        <taxon>Actinoallomurus</taxon>
    </lineage>
</organism>
<keyword evidence="2 4" id="KW-0503">Monooxygenase</keyword>
<dbReference type="PANTHER" id="PTHR13789:SF309">
    <property type="entry name" value="PUTATIVE (AFU_ORTHOLOGUE AFUA_6G14510)-RELATED"/>
    <property type="match status" value="1"/>
</dbReference>